<evidence type="ECO:0000256" key="8">
    <source>
        <dbReference type="ARBA" id="ARBA00023136"/>
    </source>
</evidence>
<evidence type="ECO:0000256" key="9">
    <source>
        <dbReference type="ARBA" id="ARBA00023139"/>
    </source>
</evidence>
<keyword evidence="12 14" id="KW-0449">Lipoprotein</keyword>
<comment type="similarity">
    <text evidence="2">Belongs to the LolB family.</text>
</comment>
<keyword evidence="6 13" id="KW-0732">Signal</keyword>
<dbReference type="Pfam" id="PF03550">
    <property type="entry name" value="LolB"/>
    <property type="match status" value="1"/>
</dbReference>
<name>A0A1M5JPH6_9GAMM</name>
<dbReference type="NCBIfam" id="TIGR00548">
    <property type="entry name" value="lolB"/>
    <property type="match status" value="1"/>
</dbReference>
<evidence type="ECO:0000313" key="14">
    <source>
        <dbReference type="EMBL" id="SHG42486.1"/>
    </source>
</evidence>
<evidence type="ECO:0000256" key="12">
    <source>
        <dbReference type="ARBA" id="ARBA00023288"/>
    </source>
</evidence>
<dbReference type="CDD" id="cd16326">
    <property type="entry name" value="LolB"/>
    <property type="match status" value="1"/>
</dbReference>
<feature type="signal peptide" evidence="13">
    <location>
        <begin position="1"/>
        <end position="22"/>
    </location>
</feature>
<evidence type="ECO:0000256" key="6">
    <source>
        <dbReference type="ARBA" id="ARBA00022729"/>
    </source>
</evidence>
<dbReference type="Gene3D" id="2.50.20.10">
    <property type="entry name" value="Lipoprotein localisation LolA/LolB/LppX"/>
    <property type="match status" value="1"/>
</dbReference>
<dbReference type="RefSeq" id="WP_072892697.1">
    <property type="nucleotide sequence ID" value="NZ_FQWZ01000001.1"/>
</dbReference>
<dbReference type="GO" id="GO:0009279">
    <property type="term" value="C:cell outer membrane"/>
    <property type="evidence" value="ECO:0007669"/>
    <property type="project" value="UniProtKB-SubCell"/>
</dbReference>
<proteinExistence type="inferred from homology"/>
<evidence type="ECO:0000256" key="7">
    <source>
        <dbReference type="ARBA" id="ARBA00022927"/>
    </source>
</evidence>
<evidence type="ECO:0000256" key="4">
    <source>
        <dbReference type="ARBA" id="ARBA00016202"/>
    </source>
</evidence>
<organism evidence="14 15">
    <name type="scientific">Hydrocarboniphaga daqingensis</name>
    <dbReference type="NCBI Taxonomy" id="490188"/>
    <lineage>
        <taxon>Bacteria</taxon>
        <taxon>Pseudomonadati</taxon>
        <taxon>Pseudomonadota</taxon>
        <taxon>Gammaproteobacteria</taxon>
        <taxon>Nevskiales</taxon>
        <taxon>Nevskiaceae</taxon>
        <taxon>Hydrocarboniphaga</taxon>
    </lineage>
</organism>
<protein>
    <recommendedName>
        <fullName evidence="4">Outer-membrane lipoprotein LolB</fullName>
    </recommendedName>
</protein>
<keyword evidence="10" id="KW-0143">Chaperone</keyword>
<dbReference type="InterPro" id="IPR004565">
    <property type="entry name" value="OM_lipoprot_LolB"/>
</dbReference>
<comment type="subcellular location">
    <subcellularLocation>
        <location evidence="1">Cell outer membrane</location>
        <topology evidence="1">Lipid-anchor</topology>
    </subcellularLocation>
</comment>
<sequence length="215" mass="23778">MQRLGRLRNTLAALLLTAGSSACVTTGGEAPARSPSTTGDVATQWRMRQAQLREIDAFLMSGRVTSAELGLRADLRWRESNDGQYELRLSGPFGAGAVELRGNAAGVEVRNSDGSQYTSDPEGWIRARYGWTLPITGLRHWALGLPIPDVAADSVLDDRGRLATLTQSGWQLHYTEYQQQNGYDLPRRFEADNGRVKLKLLIDQWDELPPTPAIR</sequence>
<evidence type="ECO:0000256" key="5">
    <source>
        <dbReference type="ARBA" id="ARBA00022448"/>
    </source>
</evidence>
<evidence type="ECO:0000256" key="11">
    <source>
        <dbReference type="ARBA" id="ARBA00023237"/>
    </source>
</evidence>
<dbReference type="STRING" id="490188.SAMN04488068_0125"/>
<keyword evidence="5" id="KW-0813">Transport</keyword>
<accession>A0A1M5JPH6</accession>
<keyword evidence="15" id="KW-1185">Reference proteome</keyword>
<dbReference type="GO" id="GO:0015031">
    <property type="term" value="P:protein transport"/>
    <property type="evidence" value="ECO:0007669"/>
    <property type="project" value="UniProtKB-KW"/>
</dbReference>
<dbReference type="OrthoDB" id="9797618at2"/>
<dbReference type="SUPFAM" id="SSF89392">
    <property type="entry name" value="Prokaryotic lipoproteins and lipoprotein localization factors"/>
    <property type="match status" value="1"/>
</dbReference>
<dbReference type="Proteomes" id="UP000199758">
    <property type="component" value="Unassembled WGS sequence"/>
</dbReference>
<evidence type="ECO:0000313" key="15">
    <source>
        <dbReference type="Proteomes" id="UP000199758"/>
    </source>
</evidence>
<evidence type="ECO:0000256" key="2">
    <source>
        <dbReference type="ARBA" id="ARBA00009696"/>
    </source>
</evidence>
<gene>
    <name evidence="14" type="ORF">SAMN04488068_0125</name>
</gene>
<keyword evidence="11" id="KW-0998">Cell outer membrane</keyword>
<keyword evidence="8" id="KW-0472">Membrane</keyword>
<keyword evidence="9" id="KW-0564">Palmitate</keyword>
<evidence type="ECO:0000256" key="10">
    <source>
        <dbReference type="ARBA" id="ARBA00023186"/>
    </source>
</evidence>
<dbReference type="PROSITE" id="PS51257">
    <property type="entry name" value="PROKAR_LIPOPROTEIN"/>
    <property type="match status" value="1"/>
</dbReference>
<dbReference type="AlphaFoldDB" id="A0A1M5JPH6"/>
<reference evidence="14 15" key="1">
    <citation type="submission" date="2016-11" db="EMBL/GenBank/DDBJ databases">
        <authorList>
            <person name="Jaros S."/>
            <person name="Januszkiewicz K."/>
            <person name="Wedrychowicz H."/>
        </authorList>
    </citation>
    <scope>NUCLEOTIDE SEQUENCE [LARGE SCALE GENOMIC DNA]</scope>
    <source>
        <strain evidence="14 15">CGMCC 1.7049</strain>
    </source>
</reference>
<dbReference type="InterPro" id="IPR029046">
    <property type="entry name" value="LolA/LolB/LppX"/>
</dbReference>
<feature type="chain" id="PRO_5012364130" description="Outer-membrane lipoprotein LolB" evidence="13">
    <location>
        <begin position="23"/>
        <end position="215"/>
    </location>
</feature>
<comment type="subunit">
    <text evidence="3">Monomer.</text>
</comment>
<keyword evidence="7" id="KW-0653">Protein transport</keyword>
<evidence type="ECO:0000256" key="1">
    <source>
        <dbReference type="ARBA" id="ARBA00004459"/>
    </source>
</evidence>
<evidence type="ECO:0000256" key="13">
    <source>
        <dbReference type="SAM" id="SignalP"/>
    </source>
</evidence>
<evidence type="ECO:0000256" key="3">
    <source>
        <dbReference type="ARBA" id="ARBA00011245"/>
    </source>
</evidence>
<dbReference type="EMBL" id="FQWZ01000001">
    <property type="protein sequence ID" value="SHG42486.1"/>
    <property type="molecule type" value="Genomic_DNA"/>
</dbReference>